<name>A0ABW3KUU6_9FLAO</name>
<feature type="chain" id="PRO_5046714982" description="DUF3857 domain-containing protein" evidence="1">
    <location>
        <begin position="20"/>
        <end position="229"/>
    </location>
</feature>
<reference evidence="3" key="1">
    <citation type="journal article" date="2019" name="Int. J. Syst. Evol. Microbiol.">
        <title>The Global Catalogue of Microorganisms (GCM) 10K type strain sequencing project: providing services to taxonomists for standard genome sequencing and annotation.</title>
        <authorList>
            <consortium name="The Broad Institute Genomics Platform"/>
            <consortium name="The Broad Institute Genome Sequencing Center for Infectious Disease"/>
            <person name="Wu L."/>
            <person name="Ma J."/>
        </authorList>
    </citation>
    <scope>NUCLEOTIDE SEQUENCE [LARGE SCALE GENOMIC DNA]</scope>
    <source>
        <strain evidence="3">CCUG 56098</strain>
    </source>
</reference>
<keyword evidence="3" id="KW-1185">Reference proteome</keyword>
<dbReference type="EMBL" id="JBHTKM010000063">
    <property type="protein sequence ID" value="MFD1016761.1"/>
    <property type="molecule type" value="Genomic_DNA"/>
</dbReference>
<feature type="signal peptide" evidence="1">
    <location>
        <begin position="1"/>
        <end position="19"/>
    </location>
</feature>
<sequence length="229" mass="26205">MIHKILVLSFLWIYSAINAQSGPAVLILKDSTRINGVGEISGIASIVSVKFKNDSLKYKTYRSKDLIGVDILENDYYRQFRYKYIDGDKYPEIMEIVAIDPRLSLYVRVYEGGMLTNSFSALPATSSMPYQTVVLDNGQEIDLRSSRAVYTEMSIPRYSYYVGNGEDDQVAHLYTKGLPFSKSFKKAMKAYFKDCPTLLENVENKTFSKENLLQVIEFYNEHCYTSDSE</sequence>
<accession>A0ABW3KUU6</accession>
<organism evidence="2 3">
    <name type="scientific">Winogradskyella rapida</name>
    <dbReference type="NCBI Taxonomy" id="549701"/>
    <lineage>
        <taxon>Bacteria</taxon>
        <taxon>Pseudomonadati</taxon>
        <taxon>Bacteroidota</taxon>
        <taxon>Flavobacteriia</taxon>
        <taxon>Flavobacteriales</taxon>
        <taxon>Flavobacteriaceae</taxon>
        <taxon>Winogradskyella</taxon>
    </lineage>
</organism>
<gene>
    <name evidence="2" type="ORF">ACFQ13_12610</name>
</gene>
<evidence type="ECO:0000313" key="3">
    <source>
        <dbReference type="Proteomes" id="UP001597086"/>
    </source>
</evidence>
<keyword evidence="1" id="KW-0732">Signal</keyword>
<evidence type="ECO:0000313" key="2">
    <source>
        <dbReference type="EMBL" id="MFD1016761.1"/>
    </source>
</evidence>
<evidence type="ECO:0008006" key="4">
    <source>
        <dbReference type="Google" id="ProtNLM"/>
    </source>
</evidence>
<protein>
    <recommendedName>
        <fullName evidence="4">DUF3857 domain-containing protein</fullName>
    </recommendedName>
</protein>
<dbReference type="Proteomes" id="UP001597086">
    <property type="component" value="Unassembled WGS sequence"/>
</dbReference>
<dbReference type="RefSeq" id="WP_386117845.1">
    <property type="nucleotide sequence ID" value="NZ_JBHTKM010000063.1"/>
</dbReference>
<proteinExistence type="predicted"/>
<evidence type="ECO:0000256" key="1">
    <source>
        <dbReference type="SAM" id="SignalP"/>
    </source>
</evidence>
<comment type="caution">
    <text evidence="2">The sequence shown here is derived from an EMBL/GenBank/DDBJ whole genome shotgun (WGS) entry which is preliminary data.</text>
</comment>